<evidence type="ECO:0000313" key="3">
    <source>
        <dbReference type="Proteomes" id="UP001193081"/>
    </source>
</evidence>
<evidence type="ECO:0000256" key="1">
    <source>
        <dbReference type="SAM" id="Phobius"/>
    </source>
</evidence>
<feature type="transmembrane region" description="Helical" evidence="1">
    <location>
        <begin position="158"/>
        <end position="178"/>
    </location>
</feature>
<organism evidence="2 3">
    <name type="scientific">Candidatus Chloroploca mongolica</name>
    <dbReference type="NCBI Taxonomy" id="2528176"/>
    <lineage>
        <taxon>Bacteria</taxon>
        <taxon>Bacillati</taxon>
        <taxon>Chloroflexota</taxon>
        <taxon>Chloroflexia</taxon>
        <taxon>Chloroflexales</taxon>
        <taxon>Chloroflexineae</taxon>
        <taxon>Oscillochloridaceae</taxon>
        <taxon>Candidatus Chloroploca</taxon>
    </lineage>
</organism>
<proteinExistence type="predicted"/>
<gene>
    <name evidence="2" type="ORF">EYB53_023240</name>
</gene>
<feature type="transmembrane region" description="Helical" evidence="1">
    <location>
        <begin position="67"/>
        <end position="84"/>
    </location>
</feature>
<sequence length="290" mass="31116">MNPALKWLIPLIAVLALITAGVGLFSQGGPGPFVFETLRGQQVEMFGRGLYANDSLFSGAAFRGTDVVTLLIALPLLFACYFLSLRGSQNAPIAQIGVLFYFLYIGASMAFGAAFNAMFLFYAALFSASLFAVITALATFDLQALATRIKPSFPRRSLAIFNIVAGFGTLFIWLSDLIEPLLNGSAPVLLGPYTTMFTHSFDSAVITPAAVMTAIFLLQRKPLGYLLAAPMLMLCTLIGVVVIGQTISQTLEGITFPIGIYIGMIGSWVVMGAFAIGLTISFFRNLSNEK</sequence>
<accession>A0ABS4DGU1</accession>
<name>A0ABS4DGU1_9CHLR</name>
<keyword evidence="1" id="KW-0472">Membrane</keyword>
<feature type="transmembrane region" description="Helical" evidence="1">
    <location>
        <begin position="121"/>
        <end position="146"/>
    </location>
</feature>
<feature type="transmembrane region" description="Helical" evidence="1">
    <location>
        <begin position="225"/>
        <end position="247"/>
    </location>
</feature>
<dbReference type="Proteomes" id="UP001193081">
    <property type="component" value="Unassembled WGS sequence"/>
</dbReference>
<keyword evidence="3" id="KW-1185">Reference proteome</keyword>
<evidence type="ECO:0000313" key="2">
    <source>
        <dbReference type="EMBL" id="MBP1468648.1"/>
    </source>
</evidence>
<keyword evidence="1" id="KW-0812">Transmembrane</keyword>
<feature type="transmembrane region" description="Helical" evidence="1">
    <location>
        <begin position="259"/>
        <end position="283"/>
    </location>
</feature>
<protein>
    <submittedName>
        <fullName evidence="2">Uncharacterized protein</fullName>
    </submittedName>
</protein>
<feature type="transmembrane region" description="Helical" evidence="1">
    <location>
        <begin position="7"/>
        <end position="26"/>
    </location>
</feature>
<keyword evidence="1" id="KW-1133">Transmembrane helix</keyword>
<reference evidence="2 3" key="1">
    <citation type="submission" date="2021-03" db="EMBL/GenBank/DDBJ databases">
        <authorList>
            <person name="Grouzdev D.S."/>
        </authorList>
    </citation>
    <scope>NUCLEOTIDE SEQUENCE [LARGE SCALE GENOMIC DNA]</scope>
    <source>
        <strain evidence="2 3">M50-1</strain>
    </source>
</reference>
<feature type="transmembrane region" description="Helical" evidence="1">
    <location>
        <begin position="96"/>
        <end position="115"/>
    </location>
</feature>
<feature type="transmembrane region" description="Helical" evidence="1">
    <location>
        <begin position="198"/>
        <end position="218"/>
    </location>
</feature>
<dbReference type="RefSeq" id="WP_135481602.1">
    <property type="nucleotide sequence ID" value="NZ_SIJK02000082.1"/>
</dbReference>
<comment type="caution">
    <text evidence="2">The sequence shown here is derived from an EMBL/GenBank/DDBJ whole genome shotgun (WGS) entry which is preliminary data.</text>
</comment>
<dbReference type="EMBL" id="SIJK02000082">
    <property type="protein sequence ID" value="MBP1468648.1"/>
    <property type="molecule type" value="Genomic_DNA"/>
</dbReference>